<reference evidence="1 2" key="1">
    <citation type="journal article" date="2010" name="Stand. Genomic Sci.">
        <title>Complete genome sequence of Spirochaeta smaragdinae type strain (SEBR 4228).</title>
        <authorList>
            <person name="Mavromatis K."/>
            <person name="Yasawong M."/>
            <person name="Chertkov O."/>
            <person name="Lapidus A."/>
            <person name="Lucas S."/>
            <person name="Nolan M."/>
            <person name="Del Rio T.G."/>
            <person name="Tice H."/>
            <person name="Cheng J.F."/>
            <person name="Pitluck S."/>
            <person name="Liolios K."/>
            <person name="Ivanova N."/>
            <person name="Tapia R."/>
            <person name="Han C."/>
            <person name="Bruce D."/>
            <person name="Goodwin L."/>
            <person name="Pati A."/>
            <person name="Chen A."/>
            <person name="Palaniappan K."/>
            <person name="Land M."/>
            <person name="Hauser L."/>
            <person name="Chang Y.J."/>
            <person name="Jeffries C.D."/>
            <person name="Detter J.C."/>
            <person name="Rohde M."/>
            <person name="Brambilla E."/>
            <person name="Spring S."/>
            <person name="Goker M."/>
            <person name="Sikorski J."/>
            <person name="Woyke T."/>
            <person name="Bristow J."/>
            <person name="Eisen J.A."/>
            <person name="Markowitz V."/>
            <person name="Hugenholtz P."/>
            <person name="Klenk H.P."/>
            <person name="Kyrpides N.C."/>
        </authorList>
    </citation>
    <scope>NUCLEOTIDE SEQUENCE [LARGE SCALE GENOMIC DNA]</scope>
    <source>
        <strain evidence="2">DSM 11293 / JCM 15392 / SEBR 4228</strain>
    </source>
</reference>
<evidence type="ECO:0000313" key="2">
    <source>
        <dbReference type="Proteomes" id="UP000002318"/>
    </source>
</evidence>
<dbReference type="EMBL" id="CP002116">
    <property type="protein sequence ID" value="ADK80380.1"/>
    <property type="molecule type" value="Genomic_DNA"/>
</dbReference>
<dbReference type="Pfam" id="PF07308">
    <property type="entry name" value="DUF1456"/>
    <property type="match status" value="2"/>
</dbReference>
<dbReference type="OrthoDB" id="9788465at2"/>
<dbReference type="AlphaFoldDB" id="E1R2U8"/>
<sequence>MDNNDILRRVRYIINGDDKEMTEVLALGGYTMSTEDMANLLARDDEPGFLPCRDEVLVRFLDGLILKRRGPSDKPAPRNLSIIPDNNLVLKKLRIAFNLQEEAMLDTFHKAGFDITKSELSAFFRKRGSRQYRACGDQALRRFLKGLSIKD</sequence>
<keyword evidence="2" id="KW-1185">Reference proteome</keyword>
<dbReference type="PANTHER" id="PTHR37805:SF1">
    <property type="entry name" value="CYTOPLASMIC PROTEIN"/>
    <property type="match status" value="1"/>
</dbReference>
<organism evidence="1 2">
    <name type="scientific">Sediminispirochaeta smaragdinae (strain DSM 11293 / JCM 15392 / SEBR 4228)</name>
    <name type="common">Spirochaeta smaragdinae</name>
    <dbReference type="NCBI Taxonomy" id="573413"/>
    <lineage>
        <taxon>Bacteria</taxon>
        <taxon>Pseudomonadati</taxon>
        <taxon>Spirochaetota</taxon>
        <taxon>Spirochaetia</taxon>
        <taxon>Spirochaetales</taxon>
        <taxon>Spirochaetaceae</taxon>
        <taxon>Sediminispirochaeta</taxon>
    </lineage>
</organism>
<proteinExistence type="predicted"/>
<dbReference type="STRING" id="573413.Spirs_1253"/>
<dbReference type="eggNOG" id="COG4807">
    <property type="taxonomic scope" value="Bacteria"/>
</dbReference>
<dbReference type="InterPro" id="IPR009921">
    <property type="entry name" value="YehS-like"/>
</dbReference>
<dbReference type="HOGENOM" id="CLU_087517_1_0_12"/>
<dbReference type="RefSeq" id="WP_013253844.1">
    <property type="nucleotide sequence ID" value="NC_014364.1"/>
</dbReference>
<evidence type="ECO:0008006" key="3">
    <source>
        <dbReference type="Google" id="ProtNLM"/>
    </source>
</evidence>
<accession>E1R2U8</accession>
<protein>
    <recommendedName>
        <fullName evidence="3">Cytoplasmic protein</fullName>
    </recommendedName>
</protein>
<dbReference type="Proteomes" id="UP000002318">
    <property type="component" value="Chromosome"/>
</dbReference>
<dbReference type="KEGG" id="ssm:Spirs_1253"/>
<evidence type="ECO:0000313" key="1">
    <source>
        <dbReference type="EMBL" id="ADK80380.1"/>
    </source>
</evidence>
<name>E1R2U8_SEDSS</name>
<dbReference type="PANTHER" id="PTHR37805">
    <property type="entry name" value="CYTOPLASMIC PROTEIN-RELATED"/>
    <property type="match status" value="1"/>
</dbReference>
<gene>
    <name evidence="1" type="ordered locus">Spirs_1253</name>
</gene>